<dbReference type="PANTHER" id="PTHR30203:SF24">
    <property type="entry name" value="BLR4935 PROTEIN"/>
    <property type="match status" value="1"/>
</dbReference>
<comment type="caution">
    <text evidence="10">The sequence shown here is derived from an EMBL/GenBank/DDBJ whole genome shotgun (WGS) entry which is preliminary data.</text>
</comment>
<evidence type="ECO:0000256" key="8">
    <source>
        <dbReference type="SAM" id="Coils"/>
    </source>
</evidence>
<gene>
    <name evidence="10" type="ORF">LX59_01640</name>
</gene>
<evidence type="ECO:0000256" key="9">
    <source>
        <dbReference type="SAM" id="SignalP"/>
    </source>
</evidence>
<feature type="signal peptide" evidence="9">
    <location>
        <begin position="1"/>
        <end position="28"/>
    </location>
</feature>
<evidence type="ECO:0000256" key="5">
    <source>
        <dbReference type="ARBA" id="ARBA00023139"/>
    </source>
</evidence>
<dbReference type="InterPro" id="IPR010131">
    <property type="entry name" value="MdtP/NodT-like"/>
</dbReference>
<dbReference type="PANTHER" id="PTHR30203">
    <property type="entry name" value="OUTER MEMBRANE CATION EFFLUX PROTEIN"/>
    <property type="match status" value="1"/>
</dbReference>
<proteinExistence type="inferred from homology"/>
<comment type="subcellular location">
    <subcellularLocation>
        <location evidence="1">Cell outer membrane</location>
    </subcellularLocation>
</comment>
<dbReference type="GO" id="GO:0016020">
    <property type="term" value="C:membrane"/>
    <property type="evidence" value="ECO:0007669"/>
    <property type="project" value="UniProtKB-SubCell"/>
</dbReference>
<dbReference type="RefSeq" id="WP_144571354.1">
    <property type="nucleotide sequence ID" value="NZ_VLKG01000005.1"/>
</dbReference>
<evidence type="ECO:0000256" key="2">
    <source>
        <dbReference type="ARBA" id="ARBA00007613"/>
    </source>
</evidence>
<keyword evidence="3" id="KW-0472">Membrane</keyword>
<dbReference type="SUPFAM" id="SSF56954">
    <property type="entry name" value="Outer membrane efflux proteins (OEP)"/>
    <property type="match status" value="1"/>
</dbReference>
<comment type="similarity">
    <text evidence="2">Belongs to the outer membrane factor (OMF) (TC 1.B.17) family.</text>
</comment>
<evidence type="ECO:0000256" key="6">
    <source>
        <dbReference type="ARBA" id="ARBA00023237"/>
    </source>
</evidence>
<name>A0A562IK09_9GAMM</name>
<dbReference type="GO" id="GO:0015562">
    <property type="term" value="F:efflux transmembrane transporter activity"/>
    <property type="evidence" value="ECO:0007669"/>
    <property type="project" value="InterPro"/>
</dbReference>
<organism evidence="10 11">
    <name type="scientific">Azomonas agilis</name>
    <dbReference type="NCBI Taxonomy" id="116849"/>
    <lineage>
        <taxon>Bacteria</taxon>
        <taxon>Pseudomonadati</taxon>
        <taxon>Pseudomonadota</taxon>
        <taxon>Gammaproteobacteria</taxon>
        <taxon>Pseudomonadales</taxon>
        <taxon>Pseudomonadaceae</taxon>
        <taxon>Azomonas</taxon>
    </lineage>
</organism>
<evidence type="ECO:0000256" key="3">
    <source>
        <dbReference type="ARBA" id="ARBA00022452"/>
    </source>
</evidence>
<evidence type="ECO:0000256" key="4">
    <source>
        <dbReference type="ARBA" id="ARBA00022692"/>
    </source>
</evidence>
<keyword evidence="3" id="KW-1134">Transmembrane beta strand</keyword>
<dbReference type="AlphaFoldDB" id="A0A562IK09"/>
<protein>
    <submittedName>
        <fullName evidence="10">Outer membrane protein TolC</fullName>
    </submittedName>
</protein>
<evidence type="ECO:0000313" key="10">
    <source>
        <dbReference type="EMBL" id="TWH71357.1"/>
    </source>
</evidence>
<keyword evidence="11" id="KW-1185">Reference proteome</keyword>
<keyword evidence="9" id="KW-0732">Signal</keyword>
<dbReference type="Pfam" id="PF02321">
    <property type="entry name" value="OEP"/>
    <property type="match status" value="1"/>
</dbReference>
<keyword evidence="4" id="KW-0812">Transmembrane</keyword>
<accession>A0A562IK09</accession>
<dbReference type="OrthoDB" id="5607838at2"/>
<evidence type="ECO:0000313" key="11">
    <source>
        <dbReference type="Proteomes" id="UP000319627"/>
    </source>
</evidence>
<sequence>MSFFYTATGRALPWLARLGLCLPLVAQALTLDQALQLAEQQAPSLAAQAANQTAARQAAIPAGELPDPKLSFGIQNLPIEERDRWSTTRDSMTMKMVGFEQEMPNADKRRARVETAQAAIEVADARQQVERLRVQRETALAWISLLAIEQKLALFPKLYEENRLLSQAIKARIVGGRGAIADSVQPKQEAALLGDQEDELHQQQRARRAALRQWIGAAADQRVSGNWPSWPKDAQHYQHNLLNHPELQAFEPQTRQAQAEVREAVADKKPDWGWGVDYQKRGDDYSDMVSVKVSMSLPLFGETRQNPRIAARQAKVAELEAEREAQTRQHAHELEEDLAELQRLERTHSRLADTLLPLAEERVQLALADYRGGRGELTAVVEARRALIETRLRQIDLLEQQASARARLHFAYGAAP</sequence>
<keyword evidence="6" id="KW-0998">Cell outer membrane</keyword>
<feature type="chain" id="PRO_5022167232" evidence="9">
    <location>
        <begin position="29"/>
        <end position="416"/>
    </location>
</feature>
<keyword evidence="8" id="KW-0175">Coiled coil</keyword>
<evidence type="ECO:0000256" key="1">
    <source>
        <dbReference type="ARBA" id="ARBA00004442"/>
    </source>
</evidence>
<dbReference type="InterPro" id="IPR003423">
    <property type="entry name" value="OMP_efflux"/>
</dbReference>
<reference evidence="10 11" key="1">
    <citation type="submission" date="2019-07" db="EMBL/GenBank/DDBJ databases">
        <title>Genomic Encyclopedia of Type Strains, Phase I: the one thousand microbial genomes (KMG-I) project.</title>
        <authorList>
            <person name="Kyrpides N."/>
        </authorList>
    </citation>
    <scope>NUCLEOTIDE SEQUENCE [LARGE SCALE GENOMIC DNA]</scope>
    <source>
        <strain evidence="10 11">DSM 375</strain>
    </source>
</reference>
<dbReference type="Gene3D" id="1.20.1600.10">
    <property type="entry name" value="Outer membrane efflux proteins (OEP)"/>
    <property type="match status" value="1"/>
</dbReference>
<dbReference type="Proteomes" id="UP000319627">
    <property type="component" value="Unassembled WGS sequence"/>
</dbReference>
<feature type="coiled-coil region" evidence="8">
    <location>
        <begin position="309"/>
        <end position="354"/>
    </location>
</feature>
<keyword evidence="5" id="KW-0564">Palmitate</keyword>
<dbReference type="EMBL" id="VLKG01000005">
    <property type="protein sequence ID" value="TWH71357.1"/>
    <property type="molecule type" value="Genomic_DNA"/>
</dbReference>
<evidence type="ECO:0000256" key="7">
    <source>
        <dbReference type="ARBA" id="ARBA00023288"/>
    </source>
</evidence>
<keyword evidence="7" id="KW-0449">Lipoprotein</keyword>